<dbReference type="InterPro" id="IPR003594">
    <property type="entry name" value="HATPase_dom"/>
</dbReference>
<feature type="domain" description="CheW-like" evidence="11">
    <location>
        <begin position="697"/>
        <end position="839"/>
    </location>
</feature>
<feature type="domain" description="HPt" evidence="12">
    <location>
        <begin position="2"/>
        <end position="107"/>
    </location>
</feature>
<accession>A0A2T1C3W9</accession>
<dbReference type="InterPro" id="IPR051315">
    <property type="entry name" value="Bact_Chemotaxis_CheA"/>
</dbReference>
<dbReference type="Pfam" id="PF01627">
    <property type="entry name" value="Hpt"/>
    <property type="match status" value="1"/>
</dbReference>
<dbReference type="Gene3D" id="1.20.120.160">
    <property type="entry name" value="HPT domain"/>
    <property type="match status" value="1"/>
</dbReference>
<evidence type="ECO:0000259" key="12">
    <source>
        <dbReference type="PROSITE" id="PS50894"/>
    </source>
</evidence>
<dbReference type="PANTHER" id="PTHR43395">
    <property type="entry name" value="SENSOR HISTIDINE KINASE CHEA"/>
    <property type="match status" value="1"/>
</dbReference>
<dbReference type="SMART" id="SM00448">
    <property type="entry name" value="REC"/>
    <property type="match status" value="1"/>
</dbReference>
<dbReference type="InterPro" id="IPR036641">
    <property type="entry name" value="HPT_dom_sf"/>
</dbReference>
<keyword evidence="4" id="KW-0808">Transferase</keyword>
<evidence type="ECO:0000313" key="13">
    <source>
        <dbReference type="EMBL" id="PSB02975.1"/>
    </source>
</evidence>
<feature type="domain" description="Response regulatory" evidence="10">
    <location>
        <begin position="873"/>
        <end position="990"/>
    </location>
</feature>
<dbReference type="EC" id="2.7.13.3" evidence="2"/>
<dbReference type="SMART" id="SM00260">
    <property type="entry name" value="CheW"/>
    <property type="match status" value="1"/>
</dbReference>
<evidence type="ECO:0000256" key="6">
    <source>
        <dbReference type="ARBA" id="ARBA00023012"/>
    </source>
</evidence>
<dbReference type="GO" id="GO:0005737">
    <property type="term" value="C:cytoplasm"/>
    <property type="evidence" value="ECO:0007669"/>
    <property type="project" value="InterPro"/>
</dbReference>
<dbReference type="SMART" id="SM00073">
    <property type="entry name" value="HPT"/>
    <property type="match status" value="1"/>
</dbReference>
<keyword evidence="3 8" id="KW-0597">Phosphoprotein</keyword>
<feature type="modified residue" description="4-aspartylphosphate" evidence="8">
    <location>
        <position position="923"/>
    </location>
</feature>
<dbReference type="SUPFAM" id="SSF50341">
    <property type="entry name" value="CheW-like"/>
    <property type="match status" value="1"/>
</dbReference>
<evidence type="ECO:0000259" key="10">
    <source>
        <dbReference type="PROSITE" id="PS50110"/>
    </source>
</evidence>
<dbReference type="Gene3D" id="3.30.565.10">
    <property type="entry name" value="Histidine kinase-like ATPase, C-terminal domain"/>
    <property type="match status" value="1"/>
</dbReference>
<dbReference type="InterPro" id="IPR002545">
    <property type="entry name" value="CheW-lke_dom"/>
</dbReference>
<feature type="domain" description="Histidine kinase" evidence="9">
    <location>
        <begin position="461"/>
        <end position="695"/>
    </location>
</feature>
<dbReference type="InterPro" id="IPR004105">
    <property type="entry name" value="CheA-like_dim"/>
</dbReference>
<dbReference type="PANTHER" id="PTHR43395:SF1">
    <property type="entry name" value="CHEMOTAXIS PROTEIN CHEA"/>
    <property type="match status" value="1"/>
</dbReference>
<evidence type="ECO:0000256" key="3">
    <source>
        <dbReference type="ARBA" id="ARBA00022553"/>
    </source>
</evidence>
<dbReference type="Proteomes" id="UP000238762">
    <property type="component" value="Unassembled WGS sequence"/>
</dbReference>
<dbReference type="RefSeq" id="WP_106288627.1">
    <property type="nucleotide sequence ID" value="NZ_CAWNTC010000030.1"/>
</dbReference>
<dbReference type="InterPro" id="IPR011006">
    <property type="entry name" value="CheY-like_superfamily"/>
</dbReference>
<dbReference type="CDD" id="cd00088">
    <property type="entry name" value="HPT"/>
    <property type="match status" value="1"/>
</dbReference>
<evidence type="ECO:0000256" key="4">
    <source>
        <dbReference type="ARBA" id="ARBA00022679"/>
    </source>
</evidence>
<reference evidence="13 14" key="2">
    <citation type="submission" date="2018-03" db="EMBL/GenBank/DDBJ databases">
        <title>The ancient ancestry and fast evolution of plastids.</title>
        <authorList>
            <person name="Moore K.R."/>
            <person name="Magnabosco C."/>
            <person name="Momper L."/>
            <person name="Gold D.A."/>
            <person name="Bosak T."/>
            <person name="Fournier G.P."/>
        </authorList>
    </citation>
    <scope>NUCLEOTIDE SEQUENCE [LARGE SCALE GENOMIC DNA]</scope>
    <source>
        <strain evidence="13 14">CCAP 1448/3</strain>
    </source>
</reference>
<dbReference type="PROSITE" id="PS50894">
    <property type="entry name" value="HPT"/>
    <property type="match status" value="1"/>
</dbReference>
<dbReference type="OrthoDB" id="291966at2"/>
<keyword evidence="14" id="KW-1185">Reference proteome</keyword>
<dbReference type="Gene3D" id="3.40.50.2300">
    <property type="match status" value="1"/>
</dbReference>
<name>A0A2T1C3W9_9CYAN</name>
<dbReference type="Gene3D" id="2.30.30.40">
    <property type="entry name" value="SH3 Domains"/>
    <property type="match status" value="1"/>
</dbReference>
<reference evidence="13 14" key="1">
    <citation type="submission" date="2018-02" db="EMBL/GenBank/DDBJ databases">
        <authorList>
            <person name="Cohen D.B."/>
            <person name="Kent A.D."/>
        </authorList>
    </citation>
    <scope>NUCLEOTIDE SEQUENCE [LARGE SCALE GENOMIC DNA]</scope>
    <source>
        <strain evidence="13 14">CCAP 1448/3</strain>
    </source>
</reference>
<dbReference type="SUPFAM" id="SSF47226">
    <property type="entry name" value="Histidine-containing phosphotransfer domain, HPT domain"/>
    <property type="match status" value="1"/>
</dbReference>
<dbReference type="FunFam" id="3.30.565.10:FF:000016">
    <property type="entry name" value="Chemotaxis protein CheA, putative"/>
    <property type="match status" value="1"/>
</dbReference>
<dbReference type="PROSITE" id="PS50851">
    <property type="entry name" value="CHEW"/>
    <property type="match status" value="1"/>
</dbReference>
<dbReference type="SMART" id="SM01231">
    <property type="entry name" value="H-kinase_dim"/>
    <property type="match status" value="1"/>
</dbReference>
<dbReference type="AlphaFoldDB" id="A0A2T1C3W9"/>
<evidence type="ECO:0000256" key="7">
    <source>
        <dbReference type="PROSITE-ProRule" id="PRU00110"/>
    </source>
</evidence>
<evidence type="ECO:0000259" key="11">
    <source>
        <dbReference type="PROSITE" id="PS50851"/>
    </source>
</evidence>
<dbReference type="SUPFAM" id="SSF55874">
    <property type="entry name" value="ATPase domain of HSP90 chaperone/DNA topoisomerase II/histidine kinase"/>
    <property type="match status" value="1"/>
</dbReference>
<dbReference type="Pfam" id="PF02518">
    <property type="entry name" value="HATPase_c"/>
    <property type="match status" value="1"/>
</dbReference>
<protein>
    <recommendedName>
        <fullName evidence="2">histidine kinase</fullName>
        <ecNumber evidence="2">2.7.13.3</ecNumber>
    </recommendedName>
</protein>
<gene>
    <name evidence="13" type="ORF">C7B64_10630</name>
</gene>
<evidence type="ECO:0000256" key="1">
    <source>
        <dbReference type="ARBA" id="ARBA00000085"/>
    </source>
</evidence>
<dbReference type="InterPro" id="IPR004358">
    <property type="entry name" value="Sig_transdc_His_kin-like_C"/>
</dbReference>
<dbReference type="InterPro" id="IPR005467">
    <property type="entry name" value="His_kinase_dom"/>
</dbReference>
<dbReference type="InterPro" id="IPR036061">
    <property type="entry name" value="CheW-like_dom_sf"/>
</dbReference>
<dbReference type="PROSITE" id="PS50109">
    <property type="entry name" value="HIS_KIN"/>
    <property type="match status" value="1"/>
</dbReference>
<keyword evidence="6" id="KW-0902">Two-component regulatory system</keyword>
<dbReference type="EMBL" id="PVWJ01000044">
    <property type="protein sequence ID" value="PSB02975.1"/>
    <property type="molecule type" value="Genomic_DNA"/>
</dbReference>
<comment type="caution">
    <text evidence="13">The sequence shown here is derived from an EMBL/GenBank/DDBJ whole genome shotgun (WGS) entry which is preliminary data.</text>
</comment>
<evidence type="ECO:0000259" key="9">
    <source>
        <dbReference type="PROSITE" id="PS50109"/>
    </source>
</evidence>
<dbReference type="GO" id="GO:0000155">
    <property type="term" value="F:phosphorelay sensor kinase activity"/>
    <property type="evidence" value="ECO:0007669"/>
    <property type="project" value="InterPro"/>
</dbReference>
<evidence type="ECO:0000256" key="2">
    <source>
        <dbReference type="ARBA" id="ARBA00012438"/>
    </source>
</evidence>
<evidence type="ECO:0000256" key="5">
    <source>
        <dbReference type="ARBA" id="ARBA00022777"/>
    </source>
</evidence>
<sequence length="990" mass="109563">MAQDKEQEVKLHFLVEAEEYLDTIESGLLGLGTRGINRQIIDGILRAAHSIKGGAGMMGFNTLAQLSHRLEDFFKILKMGKSEAVDRDLETLLLLSLDRLRQLIATNRQGTEVDADWLLANTHPIFEELHNRLGDPQPEDAAALLSEEVGEDMKVLLFETEVEGCLQRLESVLATPDQPCLQQEFLITAQEFGGLGEMLELGAFTSFCQSVAQELESHPEQTEAIARLALSEWRRSQALVFVGQIAALPTQLVLPHLVPSNVDSGANLALAPESLSHNLEDIFFPEPSAEMLTFDPAEQDLFSALETVPGNIDDGISLAKPEIAQPPSLDAKFQKYLFPDPKKSKAAQNLEEQLAATPESTEQTIRVPVRQLAQLTNLFGELTIERNGLDLHLKRLRNLMGLLNQRVRVLEQSNFRLRTTHDRVATQASTAPLVPFSLAALTPDRPEFDFLEMDRYSDLHLVSQDIMETAVQIQEVSGDLQTNLEDTEKAARDINRTSKLMQNSITQLQMRPISDLVGRFSRALRDMELKYGKRVELKVRGGSTLIDRSILEALSDPLLHLFRNAFDHGIEDPQGRRLRGKPETGTIEIVAAYRGNQTAIAIRDDGRGIPLDKIRDRALQMGLEESELEAASKKELLDLIFEPGFSTAAEITDLSGRGVGMDVVRTNLREIRGDIQVDTQPGVGTTFTITVPFTLSVVRVLLVESGGLLLAFPTSAVEEMLRLHPEMILLAAGKEVLNWEGFMVPLIRLNQWLQFSSSHPLVNAETVPVVDAPTVLMVAQGEDLVGIQIDRYWGEQEVTIRQVEGNIPMPPGFTGCTILGDGRVVPLVDAIALLSWIDGNRSGQLSQSVKQKLDGELTGEISSNTAKANQKKTLLVIDDSITVRRFLALTLEKAGYRVEQAKDGREALEKLQAGLVVQAAISDIEMPRLDGYGFLAQVKSDPNCEHIPIVMLTSRSGDKHRQLAMNLGASGYFSKPFKEQELLKTIQELI</sequence>
<dbReference type="PRINTS" id="PR00344">
    <property type="entry name" value="BCTRLSENSOR"/>
</dbReference>
<dbReference type="InterPro" id="IPR008207">
    <property type="entry name" value="Sig_transdc_His_kin_Hpt_dom"/>
</dbReference>
<organism evidence="13 14">
    <name type="scientific">Merismopedia glauca CCAP 1448/3</name>
    <dbReference type="NCBI Taxonomy" id="1296344"/>
    <lineage>
        <taxon>Bacteria</taxon>
        <taxon>Bacillati</taxon>
        <taxon>Cyanobacteriota</taxon>
        <taxon>Cyanophyceae</taxon>
        <taxon>Synechococcales</taxon>
        <taxon>Merismopediaceae</taxon>
        <taxon>Merismopedia</taxon>
    </lineage>
</organism>
<evidence type="ECO:0000313" key="14">
    <source>
        <dbReference type="Proteomes" id="UP000238762"/>
    </source>
</evidence>
<dbReference type="Pfam" id="PF01584">
    <property type="entry name" value="CheW"/>
    <property type="match status" value="1"/>
</dbReference>
<proteinExistence type="predicted"/>
<dbReference type="SUPFAM" id="SSF52172">
    <property type="entry name" value="CheY-like"/>
    <property type="match status" value="1"/>
</dbReference>
<comment type="catalytic activity">
    <reaction evidence="1">
        <text>ATP + protein L-histidine = ADP + protein N-phospho-L-histidine.</text>
        <dbReference type="EC" id="2.7.13.3"/>
    </reaction>
</comment>
<dbReference type="InterPro" id="IPR036890">
    <property type="entry name" value="HATPase_C_sf"/>
</dbReference>
<feature type="modified residue" description="Phosphohistidine" evidence="7">
    <location>
        <position position="49"/>
    </location>
</feature>
<keyword evidence="5 13" id="KW-0418">Kinase</keyword>
<dbReference type="Pfam" id="PF00072">
    <property type="entry name" value="Response_reg"/>
    <property type="match status" value="1"/>
</dbReference>
<dbReference type="InterPro" id="IPR001789">
    <property type="entry name" value="Sig_transdc_resp-reg_receiver"/>
</dbReference>
<dbReference type="SMART" id="SM00387">
    <property type="entry name" value="HATPase_c"/>
    <property type="match status" value="1"/>
</dbReference>
<evidence type="ECO:0000256" key="8">
    <source>
        <dbReference type="PROSITE-ProRule" id="PRU00169"/>
    </source>
</evidence>
<dbReference type="GO" id="GO:0006935">
    <property type="term" value="P:chemotaxis"/>
    <property type="evidence" value="ECO:0007669"/>
    <property type="project" value="InterPro"/>
</dbReference>
<dbReference type="PROSITE" id="PS50110">
    <property type="entry name" value="RESPONSE_REGULATORY"/>
    <property type="match status" value="1"/>
</dbReference>